<evidence type="ECO:0000313" key="4">
    <source>
        <dbReference type="EnsemblPlants" id="ORUFI01G05180.1"/>
    </source>
</evidence>
<dbReference type="Pfam" id="PF00201">
    <property type="entry name" value="UDPGT"/>
    <property type="match status" value="3"/>
</dbReference>
<sequence length="1484" mass="163807">MDDDTAGHASGGYTTTAAAHFVLVPMMAQGHAIPMTDMARLLAEHGAARVSLVVTPVNAARMAGFAAGVEEAGLPVQLVELPFPAAEFGLPDGCENVDMLPSKDLFSNFLLACGALREPFAARLRQQRPPASCIISDMIHSWAGDIARELGVPWLTDIIYRKNLLENLTDDEIVKVSGFPTPLELPKARCPGTLCVPGLKQISDKIYEAETRSDGRIMNSFQEMESLYIESFERTIGKKIWTIGPMCLCHRDSNAMAARGNKASMDDAKCLQWLDSKKPGSVIFVSFGSLSSTDPQQLVELGLGLEASKKPFIWVIKAGKKFPEVEEWLADGFEERVKDRGMIIRGWAPQMMILWHQAIGGIMTHCGWNSTLEGISAGVPMITWPHCSEQFVNEKLVVDHLKIGVEVGVKGVTQWGTEQKEVKVTRTAVETAVSMLMDEGEVAQEIRMRAKDFGMKARRALEEGGSSYNNIKLLIQEMGNKQNASAMSFASHAGAGAGDQQHRCCSRTVHFVLVPMMAQGHTIPMTDMARLLAEHGAQISLVTTPVNAGRMAGFVAAVEEAGLPVQLLELPFPAADFGLPDGCENIDMLQCKDDMRKFLEACGALREPLMARLRQHDLPPSCIVSDMMHWWTSDIARELGIPWLTFSGFCTFASLARDIVYRNNLLRDLTDEEEVVKLSGFPTPLELPKARLPGSLCVPGLEEIREKIYDEEMRSDGKVMNSFDELETLYMESYKQVTDKVWTIGPMCLCHRDRNTMAARGNKASLDEVKCLQWLDSKKPGSVIFVSFGTLVSTAPQQLVELGLGLEASNKPFIWVIKAGNKFPVVEKWLADGFEERVIDRGMIIRGWAPQMMILWHQAIGGFMTHCGWNSTIEGICAGVPMITWPHFAEQFLNEKLVVDHLKIGMEVGVKGVTQWGSEQKEAQVTRNSVETAVSTLMNEGEAAQGMRMRAKDFGIKARRALEEGGSSYNNIRLLIQEMGNEQNASAMSSAGHAVDQQRKSTTMKAHFVLVPMMAQGHMIPMTGMARLLAEHGAQVSFVTTPVNAARMAGFVTAVEAAGLAVQLVKLPFPATEFGLPDGCENLDMIQSRDLSRNFMEACGALREPLTARLRQLCPPPSCIISDMVQWWTGEIARELGIPRLTFDGFCTFASLARYIIFRDKLLDNVADEEIVTFSGFPMLLELPKARCPGSLCVPGMEQIRDKMYEEELQSDGNVMNSFQELETLYIESFEQITGKKVWTIGPMCLCDRDSNMMAARGNKASVDEAKCLQWLDSKKPGSVIFVSFGSLASTAPQQLVELGLGLEASKEPFIWVIKAGNKFPEVEEWLADGFEERVKDRGMIIRGWAPQVMILWHQAIGGFMTHCGWNSTIEGICAGVPMITWPHFAEQFLNEKFVVNLLKIGLEIGVKGVAQWGSEHKEVRVTRNAVETAVSTLMNDGEAAQEMRMRAKDLGVKARRALEEGGSSYDNISLLIQEMGNKQNASG</sequence>
<dbReference type="SUPFAM" id="SSF53756">
    <property type="entry name" value="UDP-Glycosyltransferase/glycogen phosphorylase"/>
    <property type="match status" value="3"/>
</dbReference>
<evidence type="ECO:0000256" key="2">
    <source>
        <dbReference type="ARBA" id="ARBA00022679"/>
    </source>
</evidence>
<reference evidence="5" key="1">
    <citation type="submission" date="2013-06" db="EMBL/GenBank/DDBJ databases">
        <authorList>
            <person name="Zhao Q."/>
        </authorList>
    </citation>
    <scope>NUCLEOTIDE SEQUENCE</scope>
    <source>
        <strain evidence="5">cv. W1943</strain>
    </source>
</reference>
<comment type="similarity">
    <text evidence="1">Belongs to the UDP-glycosyltransferase family.</text>
</comment>
<dbReference type="HOGENOM" id="CLU_001724_8_3_1"/>
<dbReference type="InterPro" id="IPR058980">
    <property type="entry name" value="Glyco_transf_N"/>
</dbReference>
<dbReference type="Proteomes" id="UP000008022">
    <property type="component" value="Unassembled WGS sequence"/>
</dbReference>
<keyword evidence="5" id="KW-1185">Reference proteome</keyword>
<evidence type="ECO:0000259" key="3">
    <source>
        <dbReference type="Pfam" id="PF26168"/>
    </source>
</evidence>
<dbReference type="EnsemblPlants" id="ORUFI01G05180.1">
    <property type="protein sequence ID" value="ORUFI01G05180.1"/>
    <property type="gene ID" value="ORUFI01G05180"/>
</dbReference>
<dbReference type="CDD" id="cd03784">
    <property type="entry name" value="GT1_Gtf-like"/>
    <property type="match status" value="3"/>
</dbReference>
<dbReference type="GO" id="GO:0035251">
    <property type="term" value="F:UDP-glucosyltransferase activity"/>
    <property type="evidence" value="ECO:0007669"/>
    <property type="project" value="TreeGrafter"/>
</dbReference>
<name>A0A0E0MS30_ORYRU</name>
<dbReference type="FunFam" id="3.40.50.2000:FF:000047">
    <property type="entry name" value="Glycosyltransferase"/>
    <property type="match status" value="3"/>
</dbReference>
<evidence type="ECO:0000313" key="5">
    <source>
        <dbReference type="Proteomes" id="UP000008022"/>
    </source>
</evidence>
<dbReference type="Gene3D" id="3.40.50.2000">
    <property type="entry name" value="Glycogen Phosphorylase B"/>
    <property type="match status" value="6"/>
</dbReference>
<dbReference type="eggNOG" id="KOG1192">
    <property type="taxonomic scope" value="Eukaryota"/>
</dbReference>
<proteinExistence type="inferred from homology"/>
<dbReference type="PANTHER" id="PTHR48047">
    <property type="entry name" value="GLYCOSYLTRANSFERASE"/>
    <property type="match status" value="1"/>
</dbReference>
<dbReference type="PROSITE" id="PS00375">
    <property type="entry name" value="UDPGT"/>
    <property type="match status" value="2"/>
</dbReference>
<organism evidence="4 5">
    <name type="scientific">Oryza rufipogon</name>
    <name type="common">Brownbeard rice</name>
    <name type="synonym">Asian wild rice</name>
    <dbReference type="NCBI Taxonomy" id="4529"/>
    <lineage>
        <taxon>Eukaryota</taxon>
        <taxon>Viridiplantae</taxon>
        <taxon>Streptophyta</taxon>
        <taxon>Embryophyta</taxon>
        <taxon>Tracheophyta</taxon>
        <taxon>Spermatophyta</taxon>
        <taxon>Magnoliopsida</taxon>
        <taxon>Liliopsida</taxon>
        <taxon>Poales</taxon>
        <taxon>Poaceae</taxon>
        <taxon>BOP clade</taxon>
        <taxon>Oryzoideae</taxon>
        <taxon>Oryzeae</taxon>
        <taxon>Oryzinae</taxon>
        <taxon>Oryza</taxon>
    </lineage>
</organism>
<keyword evidence="2" id="KW-0808">Transferase</keyword>
<evidence type="ECO:0000256" key="1">
    <source>
        <dbReference type="ARBA" id="ARBA00009995"/>
    </source>
</evidence>
<dbReference type="PANTHER" id="PTHR48047:SF182">
    <property type="entry name" value="GLYCOSYLTRANSFERASE"/>
    <property type="match status" value="1"/>
</dbReference>
<dbReference type="OMA" id="CHNDESE"/>
<dbReference type="Pfam" id="PF26168">
    <property type="entry name" value="Glyco_transf_N"/>
    <property type="match status" value="1"/>
</dbReference>
<protein>
    <recommendedName>
        <fullName evidence="3">Glycosyltransferase N-terminal domain-containing protein</fullName>
    </recommendedName>
</protein>
<feature type="domain" description="Glycosyltransferase N-terminal" evidence="3">
    <location>
        <begin position="1008"/>
        <end position="1244"/>
    </location>
</feature>
<dbReference type="Gramene" id="ORUFI01G05180.1">
    <property type="protein sequence ID" value="ORUFI01G05180.1"/>
    <property type="gene ID" value="ORUFI01G05180"/>
</dbReference>
<dbReference type="STRING" id="4529.A0A0E0MS30"/>
<dbReference type="InterPro" id="IPR002213">
    <property type="entry name" value="UDP_glucos_trans"/>
</dbReference>
<accession>A0A0E0MS30</accession>
<reference evidence="4" key="2">
    <citation type="submission" date="2015-06" db="UniProtKB">
        <authorList>
            <consortium name="EnsemblPlants"/>
        </authorList>
    </citation>
    <scope>IDENTIFICATION</scope>
</reference>
<dbReference type="FunFam" id="3.40.50.2000:FF:000104">
    <property type="entry name" value="Glycosyltransferase"/>
    <property type="match status" value="3"/>
</dbReference>
<dbReference type="InterPro" id="IPR035595">
    <property type="entry name" value="UDP_glycos_trans_CS"/>
</dbReference>